<dbReference type="AlphaFoldDB" id="S9ZQH4"/>
<accession>S9ZQH4</accession>
<dbReference type="STRING" id="1348657.M622_14295"/>
<dbReference type="PANTHER" id="PTHR47529">
    <property type="entry name" value="PEPTIDYL-PROLYL CIS-TRANS ISOMERASE D"/>
    <property type="match status" value="1"/>
</dbReference>
<dbReference type="PATRIC" id="fig|1348657.5.peg.1741"/>
<dbReference type="Gene3D" id="1.10.4030.10">
    <property type="entry name" value="Porin chaperone SurA, peptide-binding domain"/>
    <property type="match status" value="1"/>
</dbReference>
<protein>
    <recommendedName>
        <fullName evidence="10">Periplasmic chaperone PpiD</fullName>
    </recommendedName>
    <alternativeName>
        <fullName evidence="11">Periplasmic folding chaperone</fullName>
    </alternativeName>
</protein>
<dbReference type="OrthoDB" id="9812372at2"/>
<dbReference type="GO" id="GO:0005886">
    <property type="term" value="C:plasma membrane"/>
    <property type="evidence" value="ECO:0007669"/>
    <property type="project" value="UniProtKB-SubCell"/>
</dbReference>
<comment type="caution">
    <text evidence="15">The sequence shown here is derived from an EMBL/GenBank/DDBJ whole genome shotgun (WGS) entry which is preliminary data.</text>
</comment>
<organism evidence="15 16">
    <name type="scientific">Thauera terpenica 58Eu</name>
    <dbReference type="NCBI Taxonomy" id="1348657"/>
    <lineage>
        <taxon>Bacteria</taxon>
        <taxon>Pseudomonadati</taxon>
        <taxon>Pseudomonadota</taxon>
        <taxon>Betaproteobacteria</taxon>
        <taxon>Rhodocyclales</taxon>
        <taxon>Zoogloeaceae</taxon>
        <taxon>Thauera</taxon>
    </lineage>
</organism>
<sequence>MLEAVRSNKRIAQIILAILIVPFAFFGMDSYFKDAPGGNEVATVAGSSIGVTEFEEALRDQQDRLRAAAGGQIDRAVLESEQLRRSVLDNLINRRVLAIYAAENRFTVTPQELQASIAAVSAFQEDGRFSLQRYETMLRAQGMSPAMFESRLAQDVRIQQLSLAVGDAGFVPAAAVRRFLAAQLEERTVSELRLSGAQLAADLSLSDEEIGAYYTANAARFQRPARVQAQYVVFDREAVEKQVAVSDEQVRAFYEGNPDRFGVAEEREARHILLPLAADAGQAEVDRVMAEANALVAQLRADPSSFAAVAKAKSQDSGTAARGGDLGFFGRGMLTGAFEDAAFSQQKDAIGEPVRSDFGVHIIQVTAIKAASKQEFSAVKDEIAGELRTQAAGRLFAEQAEQFANMVYEQADSLEPVARELGLELRSTDWIARADGRVGEYSNERLLNALFSDDAIKSARNTEAVEVASNVLVSARVKAFEPAVQLPLDEVRAQIVAELRREAGAARASEQGSAMLAALTKGETVAASFGGQRELLRSAPGLPAAAMQAVFSASVATLPAYVGLSEGQGDYLIYRIDAVERPQIADDDARLKGVSEQYGQLLAERDFAAFIADLRQRYEVEVKLAPVQAQQ</sequence>
<gene>
    <name evidence="15" type="ORF">M622_14295</name>
</gene>
<comment type="similarity">
    <text evidence="9">Belongs to the PpiD chaperone family.</text>
</comment>
<keyword evidence="16" id="KW-1185">Reference proteome</keyword>
<keyword evidence="6 13" id="KW-0472">Membrane</keyword>
<keyword evidence="2" id="KW-1003">Cell membrane</keyword>
<keyword evidence="7" id="KW-0143">Chaperone</keyword>
<evidence type="ECO:0000256" key="4">
    <source>
        <dbReference type="ARBA" id="ARBA00022692"/>
    </source>
</evidence>
<feature type="transmembrane region" description="Helical" evidence="13">
    <location>
        <begin position="12"/>
        <end position="32"/>
    </location>
</feature>
<dbReference type="InterPro" id="IPR027304">
    <property type="entry name" value="Trigger_fact/SurA_dom_sf"/>
</dbReference>
<evidence type="ECO:0000259" key="14">
    <source>
        <dbReference type="PROSITE" id="PS50198"/>
    </source>
</evidence>
<dbReference type="Proteomes" id="UP000015455">
    <property type="component" value="Unassembled WGS sequence"/>
</dbReference>
<dbReference type="PROSITE" id="PS50198">
    <property type="entry name" value="PPIC_PPIASE_2"/>
    <property type="match status" value="1"/>
</dbReference>
<dbReference type="InterPro" id="IPR000297">
    <property type="entry name" value="PPIase_PpiC"/>
</dbReference>
<dbReference type="SUPFAM" id="SSF109998">
    <property type="entry name" value="Triger factor/SurA peptide-binding domain-like"/>
    <property type="match status" value="1"/>
</dbReference>
<dbReference type="InterPro" id="IPR052029">
    <property type="entry name" value="PpiD_chaperone"/>
</dbReference>
<dbReference type="SUPFAM" id="SSF54534">
    <property type="entry name" value="FKBP-like"/>
    <property type="match status" value="1"/>
</dbReference>
<evidence type="ECO:0000256" key="13">
    <source>
        <dbReference type="SAM" id="Phobius"/>
    </source>
</evidence>
<feature type="domain" description="PpiC" evidence="14">
    <location>
        <begin position="264"/>
        <end position="367"/>
    </location>
</feature>
<dbReference type="RefSeq" id="WP_021249164.1">
    <property type="nucleotide sequence ID" value="NZ_ATJV01000050.1"/>
</dbReference>
<dbReference type="InterPro" id="IPR023058">
    <property type="entry name" value="PPIase_PpiC_CS"/>
</dbReference>
<dbReference type="Pfam" id="PF13624">
    <property type="entry name" value="SurA_N_3"/>
    <property type="match status" value="1"/>
</dbReference>
<keyword evidence="8 12" id="KW-0413">Isomerase</keyword>
<evidence type="ECO:0000256" key="7">
    <source>
        <dbReference type="ARBA" id="ARBA00023186"/>
    </source>
</evidence>
<dbReference type="InterPro" id="IPR046357">
    <property type="entry name" value="PPIase_dom_sf"/>
</dbReference>
<evidence type="ECO:0000256" key="1">
    <source>
        <dbReference type="ARBA" id="ARBA00004382"/>
    </source>
</evidence>
<evidence type="ECO:0000256" key="6">
    <source>
        <dbReference type="ARBA" id="ARBA00023136"/>
    </source>
</evidence>
<name>S9ZQH4_9RHOO</name>
<evidence type="ECO:0000256" key="12">
    <source>
        <dbReference type="PROSITE-ProRule" id="PRU00278"/>
    </source>
</evidence>
<reference evidence="15 16" key="1">
    <citation type="submission" date="2013-06" db="EMBL/GenBank/DDBJ databases">
        <title>Draft genome sequence of Thauera terpenica.</title>
        <authorList>
            <person name="Liu B."/>
            <person name="Frostegard A.H."/>
            <person name="Shapleigh J.P."/>
        </authorList>
    </citation>
    <scope>NUCLEOTIDE SEQUENCE [LARGE SCALE GENOMIC DNA]</scope>
    <source>
        <strain evidence="15 16">58Eu</strain>
    </source>
</reference>
<dbReference type="PROSITE" id="PS01096">
    <property type="entry name" value="PPIC_PPIASE_1"/>
    <property type="match status" value="1"/>
</dbReference>
<evidence type="ECO:0000256" key="10">
    <source>
        <dbReference type="ARBA" id="ARBA00040743"/>
    </source>
</evidence>
<keyword evidence="4 13" id="KW-0812">Transmembrane</keyword>
<evidence type="ECO:0000256" key="2">
    <source>
        <dbReference type="ARBA" id="ARBA00022475"/>
    </source>
</evidence>
<evidence type="ECO:0000313" key="15">
    <source>
        <dbReference type="EMBL" id="EPZ15782.1"/>
    </source>
</evidence>
<proteinExistence type="inferred from homology"/>
<evidence type="ECO:0000256" key="3">
    <source>
        <dbReference type="ARBA" id="ARBA00022519"/>
    </source>
</evidence>
<dbReference type="Pfam" id="PF13616">
    <property type="entry name" value="Rotamase_3"/>
    <property type="match status" value="1"/>
</dbReference>
<evidence type="ECO:0000256" key="8">
    <source>
        <dbReference type="ARBA" id="ARBA00023235"/>
    </source>
</evidence>
<evidence type="ECO:0000256" key="9">
    <source>
        <dbReference type="ARBA" id="ARBA00038408"/>
    </source>
</evidence>
<dbReference type="PANTHER" id="PTHR47529:SF1">
    <property type="entry name" value="PERIPLASMIC CHAPERONE PPID"/>
    <property type="match status" value="1"/>
</dbReference>
<keyword evidence="3" id="KW-0997">Cell inner membrane</keyword>
<keyword evidence="12" id="KW-0697">Rotamase</keyword>
<evidence type="ECO:0000313" key="16">
    <source>
        <dbReference type="Proteomes" id="UP000015455"/>
    </source>
</evidence>
<keyword evidence="5 13" id="KW-1133">Transmembrane helix</keyword>
<evidence type="ECO:0000256" key="11">
    <source>
        <dbReference type="ARBA" id="ARBA00042775"/>
    </source>
</evidence>
<dbReference type="GO" id="GO:0003755">
    <property type="term" value="F:peptidyl-prolyl cis-trans isomerase activity"/>
    <property type="evidence" value="ECO:0007669"/>
    <property type="project" value="UniProtKB-KW"/>
</dbReference>
<dbReference type="Gene3D" id="3.10.50.40">
    <property type="match status" value="1"/>
</dbReference>
<comment type="subcellular location">
    <subcellularLocation>
        <location evidence="1">Cell inner membrane</location>
        <topology evidence="1">Single-pass type II membrane protein</topology>
        <orientation evidence="1">Periplasmic side</orientation>
    </subcellularLocation>
</comment>
<evidence type="ECO:0000256" key="5">
    <source>
        <dbReference type="ARBA" id="ARBA00022989"/>
    </source>
</evidence>
<dbReference type="eggNOG" id="COG0760">
    <property type="taxonomic scope" value="Bacteria"/>
</dbReference>
<dbReference type="EMBL" id="ATJV01000050">
    <property type="protein sequence ID" value="EPZ15782.1"/>
    <property type="molecule type" value="Genomic_DNA"/>
</dbReference>